<accession>A0ACA9LHW2</accession>
<proteinExistence type="predicted"/>
<dbReference type="EMBL" id="CAJVPT010006345">
    <property type="protein sequence ID" value="CAG8530028.1"/>
    <property type="molecule type" value="Genomic_DNA"/>
</dbReference>
<evidence type="ECO:0000313" key="1">
    <source>
        <dbReference type="EMBL" id="CAG8530028.1"/>
    </source>
</evidence>
<protein>
    <submittedName>
        <fullName evidence="1">13770_t:CDS:1</fullName>
    </submittedName>
</protein>
<organism evidence="1 2">
    <name type="scientific">Acaulospora colombiana</name>
    <dbReference type="NCBI Taxonomy" id="27376"/>
    <lineage>
        <taxon>Eukaryota</taxon>
        <taxon>Fungi</taxon>
        <taxon>Fungi incertae sedis</taxon>
        <taxon>Mucoromycota</taxon>
        <taxon>Glomeromycotina</taxon>
        <taxon>Glomeromycetes</taxon>
        <taxon>Diversisporales</taxon>
        <taxon>Acaulosporaceae</taxon>
        <taxon>Acaulospora</taxon>
    </lineage>
</organism>
<keyword evidence="2" id="KW-1185">Reference proteome</keyword>
<gene>
    <name evidence="1" type="ORF">ACOLOM_LOCUS4034</name>
</gene>
<dbReference type="Proteomes" id="UP000789525">
    <property type="component" value="Unassembled WGS sequence"/>
</dbReference>
<sequence>MDFVEAVKHASGHRDRILDALSKFNRALVKLYQNEDKIISENYDFLDCKELVKEQLFLTRLLKSEDEFVVYATQKLLTQWLLITSNKEIVLDQFDVSEIQKRLLSNLYDIYSTSAKDKQRTCMRTLEAVLEIFHRVLKDFRQRLSLRDDDYGQNLRQHAGIQLLSLLDDQFTIEKIFLQMNSDFYYGIPVSSLVIFNDIKKLDRIIDTERDYDLADSVKSLSEKIDSNISHVIALLNHKYQPINRKVLNILHLVTESGKNVGVIIASLAGVLEYTQRIMTSPDRDHLKNLLEPAVDYTEFIFHEYYLDSCGLEFSLSLEIIKKLMNIYLSSFISLADILIKNEMACDHISTDNYCYVISEIISLCKVSLPSTDFVDYAFNWYINSDDDLVNFMNNIVKLMVRSKKLGG</sequence>
<evidence type="ECO:0000313" key="2">
    <source>
        <dbReference type="Proteomes" id="UP000789525"/>
    </source>
</evidence>
<comment type="caution">
    <text evidence="1">The sequence shown here is derived from an EMBL/GenBank/DDBJ whole genome shotgun (WGS) entry which is preliminary data.</text>
</comment>
<name>A0ACA9LHW2_9GLOM</name>
<reference evidence="1" key="1">
    <citation type="submission" date="2021-06" db="EMBL/GenBank/DDBJ databases">
        <authorList>
            <person name="Kallberg Y."/>
            <person name="Tangrot J."/>
            <person name="Rosling A."/>
        </authorList>
    </citation>
    <scope>NUCLEOTIDE SEQUENCE</scope>
    <source>
        <strain evidence="1">CL356</strain>
    </source>
</reference>